<dbReference type="InterPro" id="IPR032466">
    <property type="entry name" value="Metal_Hydrolase"/>
</dbReference>
<gene>
    <name evidence="4" type="ORF">BSZ37_12605</name>
</gene>
<dbReference type="Pfam" id="PF01979">
    <property type="entry name" value="Amidohydro_1"/>
    <property type="match status" value="1"/>
</dbReference>
<proteinExistence type="predicted"/>
<evidence type="ECO:0000313" key="4">
    <source>
        <dbReference type="EMBL" id="PAP77212.1"/>
    </source>
</evidence>
<dbReference type="AlphaFoldDB" id="A0A271J144"/>
<organism evidence="4 5">
    <name type="scientific">Rubrivirga marina</name>
    <dbReference type="NCBI Taxonomy" id="1196024"/>
    <lineage>
        <taxon>Bacteria</taxon>
        <taxon>Pseudomonadati</taxon>
        <taxon>Rhodothermota</taxon>
        <taxon>Rhodothermia</taxon>
        <taxon>Rhodothermales</taxon>
        <taxon>Rubricoccaceae</taxon>
        <taxon>Rubrivirga</taxon>
    </lineage>
</organism>
<keyword evidence="5" id="KW-1185">Reference proteome</keyword>
<feature type="domain" description="Amidohydrolase-related" evidence="3">
    <location>
        <begin position="76"/>
        <end position="467"/>
    </location>
</feature>
<keyword evidence="2" id="KW-0732">Signal</keyword>
<dbReference type="RefSeq" id="WP_095510877.1">
    <property type="nucleotide sequence ID" value="NZ_MQWD01000001.1"/>
</dbReference>
<dbReference type="Gene3D" id="3.30.110.90">
    <property type="entry name" value="Amidohydrolase"/>
    <property type="match status" value="1"/>
</dbReference>
<evidence type="ECO:0000256" key="1">
    <source>
        <dbReference type="SAM" id="MobiDB-lite"/>
    </source>
</evidence>
<dbReference type="InterPro" id="IPR006680">
    <property type="entry name" value="Amidohydro-rel"/>
</dbReference>
<reference evidence="4 5" key="1">
    <citation type="submission" date="2016-11" db="EMBL/GenBank/DDBJ databases">
        <title>Study of marine rhodopsin-containing bacteria.</title>
        <authorList>
            <person name="Yoshizawa S."/>
            <person name="Kumagai Y."/>
            <person name="Kogure K."/>
        </authorList>
    </citation>
    <scope>NUCLEOTIDE SEQUENCE [LARGE SCALE GENOMIC DNA]</scope>
    <source>
        <strain evidence="4 5">SAORIC-28</strain>
    </source>
</reference>
<dbReference type="GO" id="GO:0016810">
    <property type="term" value="F:hydrolase activity, acting on carbon-nitrogen (but not peptide) bonds"/>
    <property type="evidence" value="ECO:0007669"/>
    <property type="project" value="InterPro"/>
</dbReference>
<protein>
    <recommendedName>
        <fullName evidence="3">Amidohydrolase-related domain-containing protein</fullName>
    </recommendedName>
</protein>
<dbReference type="Gene3D" id="2.30.40.10">
    <property type="entry name" value="Urease, subunit C, domain 1"/>
    <property type="match status" value="2"/>
</dbReference>
<dbReference type="EMBL" id="MQWD01000001">
    <property type="protein sequence ID" value="PAP77212.1"/>
    <property type="molecule type" value="Genomic_DNA"/>
</dbReference>
<evidence type="ECO:0000259" key="3">
    <source>
        <dbReference type="Pfam" id="PF01979"/>
    </source>
</evidence>
<dbReference type="PANTHER" id="PTHR43135">
    <property type="entry name" value="ALPHA-D-RIBOSE 1-METHYLPHOSPHONATE 5-TRIPHOSPHATE DIPHOSPHATASE"/>
    <property type="match status" value="1"/>
</dbReference>
<evidence type="ECO:0000256" key="2">
    <source>
        <dbReference type="SAM" id="SignalP"/>
    </source>
</evidence>
<dbReference type="OrthoDB" id="9815657at2"/>
<dbReference type="InterPro" id="IPR011059">
    <property type="entry name" value="Metal-dep_hydrolase_composite"/>
</dbReference>
<dbReference type="SUPFAM" id="SSF51556">
    <property type="entry name" value="Metallo-dependent hydrolases"/>
    <property type="match status" value="1"/>
</dbReference>
<dbReference type="SUPFAM" id="SSF51338">
    <property type="entry name" value="Composite domain of metallo-dependent hydrolases"/>
    <property type="match status" value="1"/>
</dbReference>
<dbReference type="InterPro" id="IPR051781">
    <property type="entry name" value="Metallo-dep_Hydrolase"/>
</dbReference>
<comment type="caution">
    <text evidence="4">The sequence shown here is derived from an EMBL/GenBank/DDBJ whole genome shotgun (WGS) entry which is preliminary data.</text>
</comment>
<feature type="chain" id="PRO_5012741140" description="Amidohydrolase-related domain-containing protein" evidence="2">
    <location>
        <begin position="21"/>
        <end position="488"/>
    </location>
</feature>
<feature type="signal peptide" evidence="2">
    <location>
        <begin position="1"/>
        <end position="20"/>
    </location>
</feature>
<dbReference type="PANTHER" id="PTHR43135:SF3">
    <property type="entry name" value="ALPHA-D-RIBOSE 1-METHYLPHOSPHONATE 5-TRIPHOSPHATE DIPHOSPHATASE"/>
    <property type="match status" value="1"/>
</dbReference>
<dbReference type="Gene3D" id="3.20.20.140">
    <property type="entry name" value="Metal-dependent hydrolases"/>
    <property type="match status" value="1"/>
</dbReference>
<dbReference type="Gene3D" id="1.20.58.520">
    <property type="entry name" value="Amidohydrolase"/>
    <property type="match status" value="1"/>
</dbReference>
<evidence type="ECO:0000313" key="5">
    <source>
        <dbReference type="Proteomes" id="UP000216339"/>
    </source>
</evidence>
<name>A0A271J144_9BACT</name>
<accession>A0A271J144</accession>
<dbReference type="Proteomes" id="UP000216339">
    <property type="component" value="Unassembled WGS sequence"/>
</dbReference>
<feature type="region of interest" description="Disordered" evidence="1">
    <location>
        <begin position="160"/>
        <end position="181"/>
    </location>
</feature>
<sequence>MRQTAPLLAALLLAAGAATAQPIAFTDVTVIDVEEGVAKPGRTVVVSGDRITSVGPSGEVEVPPGATVVDGRGRFLIPGLWDMHAHTSSIPITRDVFFPLFVANGVTGIRNMSSDCFGSEQPDCIWEVFADPLPSVYEFKAWREEIEAGTLVGPRVVAGSAQLDGPGDEGSTPFQPGTPEHAREHARLLKARGVDLAKVYNFIPRDAYLAFADEANRIGLPFAGHVPEGVRASEASELGQRSIEHAAWGNVAEECSAREDEVRRRLRAELESDEPEIMPVWLEMIESHDAAKCAGVYETLVRNGTWITPTLFAGERLPGEIGFDWRNDPRLRYLPREEREYWVDDEDEFDSLQDDPRASEVARFERAVTLAQHRAGVPLLAGSDAGSTGVFAGFGLHDELVVLVAIGLTEAEALRTATLEPARYLDAVDTQGTVDVGKVADLVLLSADPLEDIANAQRIEAVVTRGRLFDRAALDELLADVERAARKE</sequence>